<dbReference type="InterPro" id="IPR002825">
    <property type="entry name" value="Pept_S49_ser-pept_pro"/>
</dbReference>
<dbReference type="Proteomes" id="UP000219374">
    <property type="component" value="Unassembled WGS sequence"/>
</dbReference>
<gene>
    <name evidence="2" type="ORF">SAMN06296416_1213</name>
</gene>
<dbReference type="PANTHER" id="PTHR35984">
    <property type="entry name" value="PERIPLASMIC SERINE PROTEASE"/>
    <property type="match status" value="1"/>
</dbReference>
<dbReference type="SUPFAM" id="SSF52096">
    <property type="entry name" value="ClpP/crotonase"/>
    <property type="match status" value="1"/>
</dbReference>
<feature type="compositionally biased region" description="Polar residues" evidence="1">
    <location>
        <begin position="275"/>
        <end position="285"/>
    </location>
</feature>
<evidence type="ECO:0000313" key="2">
    <source>
        <dbReference type="EMBL" id="SOD57930.1"/>
    </source>
</evidence>
<keyword evidence="3" id="KW-1185">Reference proteome</keyword>
<proteinExistence type="predicted"/>
<sequence length="346" mass="37253">MPEQNAQAEAIAGLFTEAADRDYVLISHTVNRPLHSKLSRLIAAKKRNDKCTVFLTTWGGDPNGGYRAARCLRHHYKHVRLAVPSYCKSAGTLIAIAANELGIGDLGELGPLDIQVRKGSELQENSSGLDIMQALQAVTSHTQDTFHRLLVGTRNLGLSTKLCAEFAATVASGIAAPLIGQIDPIRLGEMQRATRVAFEYGQRLNGHASNLQEGALARLIGQYPAHGFVIDRKEATELFNKVTHLTDAERVFCDAFWALVEREQDDFDPIMIDPPTSTEVANENANGPIPQNEKSFVEEPNAGSDGGEPGRQRDSSDTTGTSGPGVPVRSIGSGRRGTKTRGTGSA</sequence>
<dbReference type="EMBL" id="OCND01000021">
    <property type="protein sequence ID" value="SOD57930.1"/>
    <property type="molecule type" value="Genomic_DNA"/>
</dbReference>
<dbReference type="InterPro" id="IPR029045">
    <property type="entry name" value="ClpP/crotonase-like_dom_sf"/>
</dbReference>
<evidence type="ECO:0000313" key="3">
    <source>
        <dbReference type="Proteomes" id="UP000219374"/>
    </source>
</evidence>
<dbReference type="Gene3D" id="3.90.226.10">
    <property type="entry name" value="2-enoyl-CoA Hydratase, Chain A, domain 1"/>
    <property type="match status" value="1"/>
</dbReference>
<dbReference type="AlphaFoldDB" id="A0A286DH37"/>
<protein>
    <submittedName>
        <fullName evidence="2">Serine dehydrogenase proteinase</fullName>
    </submittedName>
</protein>
<dbReference type="RefSeq" id="WP_202926345.1">
    <property type="nucleotide sequence ID" value="NZ_OCND01000021.1"/>
</dbReference>
<feature type="region of interest" description="Disordered" evidence="1">
    <location>
        <begin position="268"/>
        <end position="346"/>
    </location>
</feature>
<accession>A0A286DH37</accession>
<organism evidence="2 3">
    <name type="scientific">Pseudoxanthomonas wuyuanensis</name>
    <dbReference type="NCBI Taxonomy" id="1073196"/>
    <lineage>
        <taxon>Bacteria</taxon>
        <taxon>Pseudomonadati</taxon>
        <taxon>Pseudomonadota</taxon>
        <taxon>Gammaproteobacteria</taxon>
        <taxon>Lysobacterales</taxon>
        <taxon>Lysobacteraceae</taxon>
        <taxon>Pseudoxanthomonas</taxon>
    </lineage>
</organism>
<evidence type="ECO:0000256" key="1">
    <source>
        <dbReference type="SAM" id="MobiDB-lite"/>
    </source>
</evidence>
<reference evidence="2 3" key="1">
    <citation type="submission" date="2017-09" db="EMBL/GenBank/DDBJ databases">
        <authorList>
            <person name="Ehlers B."/>
            <person name="Leendertz F.H."/>
        </authorList>
    </citation>
    <scope>NUCLEOTIDE SEQUENCE [LARGE SCALE GENOMIC DNA]</scope>
    <source>
        <strain evidence="2 3">CGMCC 1.10978</strain>
    </source>
</reference>
<dbReference type="GO" id="GO:0016020">
    <property type="term" value="C:membrane"/>
    <property type="evidence" value="ECO:0007669"/>
    <property type="project" value="InterPro"/>
</dbReference>
<name>A0A286DH37_9GAMM</name>
<dbReference type="PANTHER" id="PTHR35984:SF1">
    <property type="entry name" value="PERIPLASMIC SERINE PROTEASE"/>
    <property type="match status" value="1"/>
</dbReference>